<reference evidence="4 5" key="1">
    <citation type="submission" date="2016-10" db="EMBL/GenBank/DDBJ databases">
        <title>Proteomics and genomics reveal pathogen-plant mechanisms compatible with a hemibiotrophic lifestyle of Diplodia corticola.</title>
        <authorList>
            <person name="Fernandes I."/>
            <person name="De Jonge R."/>
            <person name="Van De Peer Y."/>
            <person name="Devreese B."/>
            <person name="Alves A."/>
            <person name="Esteves A.C."/>
        </authorList>
    </citation>
    <scope>NUCLEOTIDE SEQUENCE [LARGE SCALE GENOMIC DNA]</scope>
    <source>
        <strain evidence="4 5">CBS 112549</strain>
    </source>
</reference>
<dbReference type="InterPro" id="IPR011989">
    <property type="entry name" value="ARM-like"/>
</dbReference>
<feature type="domain" description="TTI1 N-terminal TPR" evidence="2">
    <location>
        <begin position="8"/>
        <end position="335"/>
    </location>
</feature>
<dbReference type="GO" id="GO:0005737">
    <property type="term" value="C:cytoplasm"/>
    <property type="evidence" value="ECO:0007669"/>
    <property type="project" value="TreeGrafter"/>
</dbReference>
<dbReference type="InterPro" id="IPR057566">
    <property type="entry name" value="TPR_TTI1_N"/>
</dbReference>
<dbReference type="Pfam" id="PF24181">
    <property type="entry name" value="TPR_TTI1_C"/>
    <property type="match status" value="1"/>
</dbReference>
<gene>
    <name evidence="4" type="ORF">BKCO1_13000138</name>
</gene>
<dbReference type="InterPro" id="IPR016024">
    <property type="entry name" value="ARM-type_fold"/>
</dbReference>
<dbReference type="RefSeq" id="XP_020132368.1">
    <property type="nucleotide sequence ID" value="XM_020270860.1"/>
</dbReference>
<dbReference type="PANTHER" id="PTHR18460:SF3">
    <property type="entry name" value="TELO2-INTERACTING PROTEIN 1 HOMOLOG"/>
    <property type="match status" value="1"/>
</dbReference>
<dbReference type="Pfam" id="PF24173">
    <property type="entry name" value="TPR_TTI1_N"/>
    <property type="match status" value="1"/>
</dbReference>
<protein>
    <submittedName>
        <fullName evidence="4">Heat repeat protein</fullName>
    </submittedName>
</protein>
<dbReference type="EMBL" id="MNUE01000013">
    <property type="protein sequence ID" value="OJD36108.1"/>
    <property type="molecule type" value="Genomic_DNA"/>
</dbReference>
<sequence length="1108" mass="119313">MDSRSRAFQQLKPHCIGLSQAVLAVAARNGNPRHVVDALGKLHAALQDAASDPLALDDKLAEYVFFPLSHVLKEKQKFPIAALELTLQCLALLLHTGWRARVDPALSRQFLILLPALISGSAQTQVSEELKAAGFACVTELFITYGQGESSRKALTAADTIPPLGHAIVVILEGVTDGPSSNVQLAAAHALRAACAALDDREALASFLPGIVSGLAKVLTPSTKQRRPFELLRLSLEIMISLFKAVLSDEYTKHLPSSDQASGGTQQKLTQSWLKATATKTKQALANIIRIRQHDRIEVRSTLLALCLTVLEDCRDSLQDSAAMMIETMIVLCGSDEDGGMKFTLKQVLAANQRFAELLRSSIHSWVISLPRVMQSPDDSAKSRLVQQIATGYELLAEQGVDMDLVDRTVASNLRDGITVAISDQSKLKEIAPSAGANASLDLALTTKGSPSVDFSPIFFDSSAQRQIIHDFRGLVKNVSTSKSALNAARDLVDSLHSSRGASQLASFWVALEFLKSSNEIAGPIMDFLDFGDAAISPREELMEELYSLSLDVLQDSSADSAADWRLLALATEAIALQASTLKEDFRIELVDALYPIVHLVGSSIPQLRSHAITCLNIVATSCAYQDVGSLIVENVDYLVNAVALKLNTFDISPQAPQVLLMMIKLSGPSLLPYLDDLVGSVFAALESFHGYPKLVELLFSVLKGIAEEGVKTPQLAITEGEDISKTIEPEPQTTIDDIVTVLKDIQAREAKQDDDPEHDITEITPQHPWKDLDKKKKNPLISEIDEDEEEPDDDNDDDEEEEDPDAAAATTTANDPPSPPPPAPKTYDLLLRISRLTQHHLASPSPALRSSLLALLRRTSPALARHEDSFLPLVDALWPVVVQRLADQEAYVVAAALEVAAQMCGLAGDFMRGRVEGVWGVLVGLWRRGSSGSGSGGGGSGGGTASTISLSSSLSLSSSSRRLDHPGGGAGADAASSSSFLTTTTAKQIQPHQHHYYTTAPTRIVRAALLELFTTIVRTVRVGDDLFEELLELLVAVVAREGEVRRAFEERNADAVWLAVLRWEVGGGGQRGGGGDGRRLTTVERVGRERPGAGGFVRVGREVDVGA</sequence>
<dbReference type="InterPro" id="IPR052587">
    <property type="entry name" value="TELO2-interacting_protein_1"/>
</dbReference>
<evidence type="ECO:0000313" key="4">
    <source>
        <dbReference type="EMBL" id="OJD36108.1"/>
    </source>
</evidence>
<comment type="caution">
    <text evidence="4">The sequence shown here is derived from an EMBL/GenBank/DDBJ whole genome shotgun (WGS) entry which is preliminary data.</text>
</comment>
<evidence type="ECO:0000259" key="2">
    <source>
        <dbReference type="Pfam" id="PF24173"/>
    </source>
</evidence>
<dbReference type="GeneID" id="31011119"/>
<dbReference type="Gene3D" id="1.25.10.10">
    <property type="entry name" value="Leucine-rich Repeat Variant"/>
    <property type="match status" value="2"/>
</dbReference>
<dbReference type="SUPFAM" id="SSF48371">
    <property type="entry name" value="ARM repeat"/>
    <property type="match status" value="1"/>
</dbReference>
<dbReference type="STRING" id="236234.A0A1J9S869"/>
<feature type="region of interest" description="Disordered" evidence="1">
    <location>
        <begin position="958"/>
        <end position="977"/>
    </location>
</feature>
<dbReference type="Pfam" id="PF21547">
    <property type="entry name" value="TTI1"/>
    <property type="match status" value="1"/>
</dbReference>
<feature type="compositionally biased region" description="Basic and acidic residues" evidence="1">
    <location>
        <begin position="750"/>
        <end position="762"/>
    </location>
</feature>
<keyword evidence="5" id="KW-1185">Reference proteome</keyword>
<dbReference type="PANTHER" id="PTHR18460">
    <property type="entry name" value="TEL2 INTERACTING PROTEIN 1 TTI1 FAMILY MEMBER"/>
    <property type="match status" value="1"/>
</dbReference>
<proteinExistence type="predicted"/>
<feature type="compositionally biased region" description="Acidic residues" evidence="1">
    <location>
        <begin position="784"/>
        <end position="806"/>
    </location>
</feature>
<feature type="compositionally biased region" description="Low complexity" evidence="1">
    <location>
        <begin position="807"/>
        <end position="816"/>
    </location>
</feature>
<feature type="domain" description="TTI1 C-terminal TPR" evidence="3">
    <location>
        <begin position="770"/>
        <end position="916"/>
    </location>
</feature>
<evidence type="ECO:0000259" key="3">
    <source>
        <dbReference type="Pfam" id="PF24181"/>
    </source>
</evidence>
<dbReference type="Proteomes" id="UP000183809">
    <property type="component" value="Unassembled WGS sequence"/>
</dbReference>
<evidence type="ECO:0000313" key="5">
    <source>
        <dbReference type="Proteomes" id="UP000183809"/>
    </source>
</evidence>
<feature type="region of interest" description="Disordered" evidence="1">
    <location>
        <begin position="750"/>
        <end position="827"/>
    </location>
</feature>
<dbReference type="AlphaFoldDB" id="A0A1J9S869"/>
<evidence type="ECO:0000256" key="1">
    <source>
        <dbReference type="SAM" id="MobiDB-lite"/>
    </source>
</evidence>
<organism evidence="4 5">
    <name type="scientific">Diplodia corticola</name>
    <dbReference type="NCBI Taxonomy" id="236234"/>
    <lineage>
        <taxon>Eukaryota</taxon>
        <taxon>Fungi</taxon>
        <taxon>Dikarya</taxon>
        <taxon>Ascomycota</taxon>
        <taxon>Pezizomycotina</taxon>
        <taxon>Dothideomycetes</taxon>
        <taxon>Dothideomycetes incertae sedis</taxon>
        <taxon>Botryosphaeriales</taxon>
        <taxon>Botryosphaeriaceae</taxon>
        <taxon>Diplodia</taxon>
    </lineage>
</organism>
<dbReference type="InterPro" id="IPR057567">
    <property type="entry name" value="TPR_TTI1_C"/>
</dbReference>
<dbReference type="OrthoDB" id="49511at2759"/>
<accession>A0A1J9S869</accession>
<dbReference type="InterPro" id="IPR049362">
    <property type="entry name" value="TTI1_rpt"/>
</dbReference>
<name>A0A1J9S869_9PEZI</name>